<protein>
    <submittedName>
        <fullName evidence="2">Uncharacterized protein</fullName>
    </submittedName>
</protein>
<reference evidence="2 3" key="1">
    <citation type="journal article" date="2021" name="Nat. Plants">
        <title>The Taxus genome provides insights into paclitaxel biosynthesis.</title>
        <authorList>
            <person name="Xiong X."/>
            <person name="Gou J."/>
            <person name="Liao Q."/>
            <person name="Li Y."/>
            <person name="Zhou Q."/>
            <person name="Bi G."/>
            <person name="Li C."/>
            <person name="Du R."/>
            <person name="Wang X."/>
            <person name="Sun T."/>
            <person name="Guo L."/>
            <person name="Liang H."/>
            <person name="Lu P."/>
            <person name="Wu Y."/>
            <person name="Zhang Z."/>
            <person name="Ro D.K."/>
            <person name="Shang Y."/>
            <person name="Huang S."/>
            <person name="Yan J."/>
        </authorList>
    </citation>
    <scope>NUCLEOTIDE SEQUENCE [LARGE SCALE GENOMIC DNA]</scope>
    <source>
        <strain evidence="2">Ta-2019</strain>
    </source>
</reference>
<keyword evidence="1" id="KW-0812">Transmembrane</keyword>
<keyword evidence="3" id="KW-1185">Reference proteome</keyword>
<sequence length="90" mass="10672">QDSKKKSSTMKNLRLKAKMIKISVSQLATLLLGTWNLMRKNLMKRRVLSAMQADNHTLFLPARKEKKRKLLPMCRRRRPCQTRLRPLLKE</sequence>
<dbReference type="AlphaFoldDB" id="A0AA38FN88"/>
<feature type="non-terminal residue" evidence="2">
    <location>
        <position position="90"/>
    </location>
</feature>
<evidence type="ECO:0000256" key="1">
    <source>
        <dbReference type="SAM" id="Phobius"/>
    </source>
</evidence>
<keyword evidence="1" id="KW-1133">Transmembrane helix</keyword>
<dbReference type="Proteomes" id="UP000824469">
    <property type="component" value="Unassembled WGS sequence"/>
</dbReference>
<name>A0AA38FN88_TAXCH</name>
<comment type="caution">
    <text evidence="2">The sequence shown here is derived from an EMBL/GenBank/DDBJ whole genome shotgun (WGS) entry which is preliminary data.</text>
</comment>
<accession>A0AA38FN88</accession>
<dbReference type="EMBL" id="JAHRHJ020000007">
    <property type="protein sequence ID" value="KAH9307509.1"/>
    <property type="molecule type" value="Genomic_DNA"/>
</dbReference>
<evidence type="ECO:0000313" key="2">
    <source>
        <dbReference type="EMBL" id="KAH9307509.1"/>
    </source>
</evidence>
<organism evidence="2 3">
    <name type="scientific">Taxus chinensis</name>
    <name type="common">Chinese yew</name>
    <name type="synonym">Taxus wallichiana var. chinensis</name>
    <dbReference type="NCBI Taxonomy" id="29808"/>
    <lineage>
        <taxon>Eukaryota</taxon>
        <taxon>Viridiplantae</taxon>
        <taxon>Streptophyta</taxon>
        <taxon>Embryophyta</taxon>
        <taxon>Tracheophyta</taxon>
        <taxon>Spermatophyta</taxon>
        <taxon>Pinopsida</taxon>
        <taxon>Pinidae</taxon>
        <taxon>Conifers II</taxon>
        <taxon>Cupressales</taxon>
        <taxon>Taxaceae</taxon>
        <taxon>Taxus</taxon>
    </lineage>
</organism>
<feature type="non-terminal residue" evidence="2">
    <location>
        <position position="1"/>
    </location>
</feature>
<gene>
    <name evidence="2" type="ORF">KI387_035420</name>
</gene>
<keyword evidence="1" id="KW-0472">Membrane</keyword>
<feature type="transmembrane region" description="Helical" evidence="1">
    <location>
        <begin position="20"/>
        <end position="38"/>
    </location>
</feature>
<proteinExistence type="predicted"/>
<evidence type="ECO:0000313" key="3">
    <source>
        <dbReference type="Proteomes" id="UP000824469"/>
    </source>
</evidence>